<reference evidence="1 2" key="1">
    <citation type="journal article" date="2022" name="Hortic Res">
        <title>A haplotype resolved chromosomal level avocado genome allows analysis of novel avocado genes.</title>
        <authorList>
            <person name="Nath O."/>
            <person name="Fletcher S.J."/>
            <person name="Hayward A."/>
            <person name="Shaw L.M."/>
            <person name="Masouleh A.K."/>
            <person name="Furtado A."/>
            <person name="Henry R.J."/>
            <person name="Mitter N."/>
        </authorList>
    </citation>
    <scope>NUCLEOTIDE SEQUENCE [LARGE SCALE GENOMIC DNA]</scope>
    <source>
        <strain evidence="2">cv. Hass</strain>
    </source>
</reference>
<comment type="caution">
    <text evidence="1">The sequence shown here is derived from an EMBL/GenBank/DDBJ whole genome shotgun (WGS) entry which is preliminary data.</text>
</comment>
<accession>A0ACC2KGP6</accession>
<evidence type="ECO:0000313" key="1">
    <source>
        <dbReference type="EMBL" id="KAJ8620181.1"/>
    </source>
</evidence>
<proteinExistence type="predicted"/>
<name>A0ACC2KGP6_PERAE</name>
<protein>
    <submittedName>
        <fullName evidence="1">Uncharacterized protein</fullName>
    </submittedName>
</protein>
<evidence type="ECO:0000313" key="2">
    <source>
        <dbReference type="Proteomes" id="UP001234297"/>
    </source>
</evidence>
<dbReference type="Proteomes" id="UP001234297">
    <property type="component" value="Chromosome 9"/>
</dbReference>
<organism evidence="1 2">
    <name type="scientific">Persea americana</name>
    <name type="common">Avocado</name>
    <dbReference type="NCBI Taxonomy" id="3435"/>
    <lineage>
        <taxon>Eukaryota</taxon>
        <taxon>Viridiplantae</taxon>
        <taxon>Streptophyta</taxon>
        <taxon>Embryophyta</taxon>
        <taxon>Tracheophyta</taxon>
        <taxon>Spermatophyta</taxon>
        <taxon>Magnoliopsida</taxon>
        <taxon>Magnoliidae</taxon>
        <taxon>Laurales</taxon>
        <taxon>Lauraceae</taxon>
        <taxon>Persea</taxon>
    </lineage>
</organism>
<dbReference type="EMBL" id="CM056817">
    <property type="protein sequence ID" value="KAJ8620181.1"/>
    <property type="molecule type" value="Genomic_DNA"/>
</dbReference>
<sequence length="1022" mass="111740">MGKRRDRRIAAQMAAGRRVKLDLFTEPSGDLVGASRHDEVGGDLDQNSHARAPNSPSSPGWLSWEHSMHLSVLKISAGKCCFLGQQQENPLLLLGQYSDDEVEEEEKKEPKPSAEESSSVNQKEVEEPVDIERDQESNGGQDVASPGVRQDNTDGDLDPLNAVKYMDNNDIGSSDSTALKPYCELDSMAEVSTSGNSGSQIDQDAAGEWKIVMHEESSGYYYWNTVTGETSWEAPDMLAQRMEAPGEKKLSPIIEESGSVLLDVHASSSDLIAGLEVHGNASLFDRPRNANLIPDVKEHCESGFEMEMGNVGTKDENIQVLNDNCSAISVSYMEASALIDSVSNQQSDMVNSGIEGSTSRSLELPVAINVEEKNDHPIVSKEYAEATHVHSVRLITLGENLLQKLKVLEGSGEQTQVLDRRLKYISEIEVRLSDCKALASYGSSLLPFWWHTETQLKQLELAIGKEAVPQSARHELLDKVETFHISSRDDDASQRTMGTASGVGGKDKGLLSSTFENTCASTDTADASELVQNQVDHLVHNEDDTPKYGLSSGFLGSEPGEIAPSANENLVPVSLDHKTESHAGDAADMDVDMEVDNETSEYHDVPVDASCNAQLEQPVHSNTTLPSLDVTTSDPVEKFSAPPPPDEEWIPPPPPDNEPIPPPPPDEPPTPLFPLPPLYAESTPALPYAEQYSFAYTVPSYEYYAPAVTEVSNSTYYAPTESCQNVEPQPLAYYESAANVFPEATPPVVTPVTSVVYYDLPNGAVPSEPVINSLESSSFYSESGSVSYHDNVASDYTGSIGVAPESGYAQIPSLKVQSDFYTSSSETDVVTVKGSSISTASYTTEAAVVNESAADPLSTADAKNPPKVVRNKKRTIAAAPTLRANRKVSSLVNKWKAAKEELHGDEEDEPEDPYERLEKKRQRQIEEWRAQQIASGEARDNANFQPLGGDWRERVKRKRSESSSKSVQNPSREDVNEQQHPNLIELSKDLPSGWQAYWDESSKQVYYGNAVTSETSWTRPTN</sequence>
<keyword evidence="2" id="KW-1185">Reference proteome</keyword>
<gene>
    <name evidence="1" type="ORF">MRB53_028710</name>
</gene>